<dbReference type="Gene3D" id="3.80.10.10">
    <property type="entry name" value="Ribonuclease Inhibitor"/>
    <property type="match status" value="2"/>
</dbReference>
<dbReference type="PANTHER" id="PTHR36766:SF40">
    <property type="entry name" value="DISEASE RESISTANCE PROTEIN RGA3"/>
    <property type="match status" value="1"/>
</dbReference>
<dbReference type="OrthoDB" id="982867at2759"/>
<dbReference type="InterPro" id="IPR032675">
    <property type="entry name" value="LRR_dom_sf"/>
</dbReference>
<evidence type="ECO:0000313" key="2">
    <source>
        <dbReference type="Proteomes" id="UP000515121"/>
    </source>
</evidence>
<gene>
    <name evidence="3" type="primary">LOC111309960</name>
</gene>
<keyword evidence="1" id="KW-0611">Plant defense</keyword>
<dbReference type="RefSeq" id="XP_022764731.1">
    <property type="nucleotide sequence ID" value="XM_022908996.1"/>
</dbReference>
<evidence type="ECO:0000256" key="1">
    <source>
        <dbReference type="ARBA" id="ARBA00022821"/>
    </source>
</evidence>
<accession>A0A6P6AIU2</accession>
<keyword evidence="2" id="KW-1185">Reference proteome</keyword>
<protein>
    <submittedName>
        <fullName evidence="3">Disease resistance protein At3g14460</fullName>
    </submittedName>
</protein>
<sequence>MLKSLTICCPKLDYVAHEIGDNICLESIELLGCTNIKYLPQGLDRLSCLQNIRHHNCSNLVCFAESGSSAYNLKSLSLFEYDKLEVLPNLYSLQELTIVSCPMMKSIGEAGLPPNLASLVKYDPNFSKLVMEWGLHRFTSLKKLRIDGGDFIDVESFPQVKIGMNMKLPPSLTHLEIRNFKIIRKLSSKGFQNLTSLQFLNICICPKLKSLSKKEMLPSLSKLFICSCPGLKKRYRRDKGKLWSNIAHIPCVFIDDEFQ</sequence>
<name>A0A6P6AIU2_DURZI</name>
<dbReference type="GeneID" id="111309960"/>
<proteinExistence type="predicted"/>
<reference evidence="3" key="1">
    <citation type="submission" date="2025-08" db="UniProtKB">
        <authorList>
            <consortium name="RefSeq"/>
        </authorList>
    </citation>
    <scope>IDENTIFICATION</scope>
    <source>
        <tissue evidence="3">Fruit stalk</tissue>
    </source>
</reference>
<dbReference type="GO" id="GO:0006952">
    <property type="term" value="P:defense response"/>
    <property type="evidence" value="ECO:0007669"/>
    <property type="project" value="UniProtKB-KW"/>
</dbReference>
<dbReference type="AlphaFoldDB" id="A0A6P6AIU2"/>
<dbReference type="SUPFAM" id="SSF52058">
    <property type="entry name" value="L domain-like"/>
    <property type="match status" value="1"/>
</dbReference>
<evidence type="ECO:0000313" key="3">
    <source>
        <dbReference type="RefSeq" id="XP_022764731.1"/>
    </source>
</evidence>
<organism evidence="2 3">
    <name type="scientific">Durio zibethinus</name>
    <name type="common">Durian</name>
    <dbReference type="NCBI Taxonomy" id="66656"/>
    <lineage>
        <taxon>Eukaryota</taxon>
        <taxon>Viridiplantae</taxon>
        <taxon>Streptophyta</taxon>
        <taxon>Embryophyta</taxon>
        <taxon>Tracheophyta</taxon>
        <taxon>Spermatophyta</taxon>
        <taxon>Magnoliopsida</taxon>
        <taxon>eudicotyledons</taxon>
        <taxon>Gunneridae</taxon>
        <taxon>Pentapetalae</taxon>
        <taxon>rosids</taxon>
        <taxon>malvids</taxon>
        <taxon>Malvales</taxon>
        <taxon>Malvaceae</taxon>
        <taxon>Helicteroideae</taxon>
        <taxon>Durio</taxon>
    </lineage>
</organism>
<dbReference type="KEGG" id="dzi:111309960"/>
<dbReference type="Proteomes" id="UP000515121">
    <property type="component" value="Unplaced"/>
</dbReference>
<dbReference type="PANTHER" id="PTHR36766">
    <property type="entry name" value="PLANT BROAD-SPECTRUM MILDEW RESISTANCE PROTEIN RPW8"/>
    <property type="match status" value="1"/>
</dbReference>